<dbReference type="Proteomes" id="UP001283361">
    <property type="component" value="Unassembled WGS sequence"/>
</dbReference>
<evidence type="ECO:0000313" key="3">
    <source>
        <dbReference type="Proteomes" id="UP001283361"/>
    </source>
</evidence>
<evidence type="ECO:0000313" key="2">
    <source>
        <dbReference type="EMBL" id="KAK3730089.1"/>
    </source>
</evidence>
<accession>A0AAE0Y2X3</accession>
<proteinExistence type="predicted"/>
<comment type="caution">
    <text evidence="2">The sequence shown here is derived from an EMBL/GenBank/DDBJ whole genome shotgun (WGS) entry which is preliminary data.</text>
</comment>
<gene>
    <name evidence="2" type="ORF">RRG08_055155</name>
</gene>
<evidence type="ECO:0000256" key="1">
    <source>
        <dbReference type="SAM" id="SignalP"/>
    </source>
</evidence>
<sequence>MSTYFLIPVLFILGISLIGIHGDEFDDILSSSMGSTLDDLDPLKRLTGASGPYRRNYRTLPYRRHNRGLNFMGGRNHIHGLPDLINMVLGLGGHIVGTAGSFVHDAVSSVFGSLFPQFKLRLVAAMTCSMMVISVVLAMTSSGGSTLIFEIITIFSPVFQFEPIVRGSFEIDLCLTFKNKVISLVLS</sequence>
<keyword evidence="3" id="KW-1185">Reference proteome</keyword>
<name>A0AAE0Y2X3_9GAST</name>
<feature type="signal peptide" evidence="1">
    <location>
        <begin position="1"/>
        <end position="22"/>
    </location>
</feature>
<protein>
    <submittedName>
        <fullName evidence="2">Uncharacterized protein</fullName>
    </submittedName>
</protein>
<organism evidence="2 3">
    <name type="scientific">Elysia crispata</name>
    <name type="common">lettuce slug</name>
    <dbReference type="NCBI Taxonomy" id="231223"/>
    <lineage>
        <taxon>Eukaryota</taxon>
        <taxon>Metazoa</taxon>
        <taxon>Spiralia</taxon>
        <taxon>Lophotrochozoa</taxon>
        <taxon>Mollusca</taxon>
        <taxon>Gastropoda</taxon>
        <taxon>Heterobranchia</taxon>
        <taxon>Euthyneura</taxon>
        <taxon>Panpulmonata</taxon>
        <taxon>Sacoglossa</taxon>
        <taxon>Placobranchoidea</taxon>
        <taxon>Plakobranchidae</taxon>
        <taxon>Elysia</taxon>
    </lineage>
</organism>
<dbReference type="EMBL" id="JAWDGP010007095">
    <property type="protein sequence ID" value="KAK3730089.1"/>
    <property type="molecule type" value="Genomic_DNA"/>
</dbReference>
<dbReference type="AlphaFoldDB" id="A0AAE0Y2X3"/>
<feature type="chain" id="PRO_5042048435" evidence="1">
    <location>
        <begin position="23"/>
        <end position="187"/>
    </location>
</feature>
<keyword evidence="1" id="KW-0732">Signal</keyword>
<reference evidence="2" key="1">
    <citation type="journal article" date="2023" name="G3 (Bethesda)">
        <title>A reference genome for the long-term kleptoplast-retaining sea slug Elysia crispata morphotype clarki.</title>
        <authorList>
            <person name="Eastman K.E."/>
            <person name="Pendleton A.L."/>
            <person name="Shaikh M.A."/>
            <person name="Suttiyut T."/>
            <person name="Ogas R."/>
            <person name="Tomko P."/>
            <person name="Gavelis G."/>
            <person name="Widhalm J.R."/>
            <person name="Wisecaver J.H."/>
        </authorList>
    </citation>
    <scope>NUCLEOTIDE SEQUENCE</scope>
    <source>
        <strain evidence="2">ECLA1</strain>
    </source>
</reference>